<evidence type="ECO:0000256" key="7">
    <source>
        <dbReference type="ARBA" id="ARBA00022801"/>
    </source>
</evidence>
<keyword evidence="10" id="KW-0961">Cell wall biogenesis/degradation</keyword>
<comment type="caution">
    <text evidence="15">The sequence shown here is derived from an EMBL/GenBank/DDBJ whole genome shotgun (WGS) entry which is preliminary data.</text>
</comment>
<evidence type="ECO:0000256" key="13">
    <source>
        <dbReference type="SAM" id="SignalP"/>
    </source>
</evidence>
<feature type="chain" id="PRO_5045402234" description="serine-type D-Ala-D-Ala carboxypeptidase" evidence="13">
    <location>
        <begin position="22"/>
        <end position="369"/>
    </location>
</feature>
<dbReference type="Pfam" id="PF07943">
    <property type="entry name" value="PBP5_C"/>
    <property type="match status" value="1"/>
</dbReference>
<proteinExistence type="inferred from homology"/>
<dbReference type="PANTHER" id="PTHR21581:SF33">
    <property type="entry name" value="D-ALANYL-D-ALANINE CARBOXYPEPTIDASE DACB"/>
    <property type="match status" value="1"/>
</dbReference>
<comment type="similarity">
    <text evidence="2 12">Belongs to the peptidase S11 family.</text>
</comment>
<evidence type="ECO:0000256" key="3">
    <source>
        <dbReference type="ARBA" id="ARBA00012448"/>
    </source>
</evidence>
<dbReference type="InterPro" id="IPR012907">
    <property type="entry name" value="Peptidase_S11_C"/>
</dbReference>
<evidence type="ECO:0000256" key="6">
    <source>
        <dbReference type="ARBA" id="ARBA00022729"/>
    </source>
</evidence>
<reference evidence="15 16" key="1">
    <citation type="submission" date="2021-01" db="EMBL/GenBank/DDBJ databases">
        <title>Genomic Encyclopedia of Type Strains, Phase IV (KMG-IV): sequencing the most valuable type-strain genomes for metagenomic binning, comparative biology and taxonomic classification.</title>
        <authorList>
            <person name="Goeker M."/>
        </authorList>
    </citation>
    <scope>NUCLEOTIDE SEQUENCE [LARGE SCALE GENOMIC DNA]</scope>
    <source>
        <strain evidence="15 16">DSM 25890</strain>
    </source>
</reference>
<evidence type="ECO:0000256" key="5">
    <source>
        <dbReference type="ARBA" id="ARBA00022670"/>
    </source>
</evidence>
<gene>
    <name evidence="15" type="ORF">JOC73_000569</name>
</gene>
<evidence type="ECO:0000256" key="4">
    <source>
        <dbReference type="ARBA" id="ARBA00022645"/>
    </source>
</evidence>
<dbReference type="Gene3D" id="2.60.410.10">
    <property type="entry name" value="D-Ala-D-Ala carboxypeptidase, C-terminal domain"/>
    <property type="match status" value="1"/>
</dbReference>
<dbReference type="InterPro" id="IPR037167">
    <property type="entry name" value="Peptidase_S11_C_sf"/>
</dbReference>
<keyword evidence="7 15" id="KW-0378">Hydrolase</keyword>
<evidence type="ECO:0000256" key="9">
    <source>
        <dbReference type="ARBA" id="ARBA00022984"/>
    </source>
</evidence>
<dbReference type="InterPro" id="IPR001967">
    <property type="entry name" value="Peptidase_S11_N"/>
</dbReference>
<keyword evidence="9" id="KW-0573">Peptidoglycan synthesis</keyword>
<feature type="signal peptide" evidence="13">
    <location>
        <begin position="1"/>
        <end position="21"/>
    </location>
</feature>
<dbReference type="Gene3D" id="3.40.710.10">
    <property type="entry name" value="DD-peptidase/beta-lactamase superfamily"/>
    <property type="match status" value="1"/>
</dbReference>
<dbReference type="Proteomes" id="UP001314796">
    <property type="component" value="Unassembled WGS sequence"/>
</dbReference>
<keyword evidence="16" id="KW-1185">Reference proteome</keyword>
<evidence type="ECO:0000313" key="15">
    <source>
        <dbReference type="EMBL" id="MBM7614060.1"/>
    </source>
</evidence>
<dbReference type="InterPro" id="IPR012338">
    <property type="entry name" value="Beta-lactam/transpept-like"/>
</dbReference>
<dbReference type="RefSeq" id="WP_204400331.1">
    <property type="nucleotide sequence ID" value="NZ_JAFBEE010000002.1"/>
</dbReference>
<keyword evidence="8" id="KW-0133">Cell shape</keyword>
<dbReference type="EC" id="3.4.16.4" evidence="3"/>
<keyword evidence="4 15" id="KW-0121">Carboxypeptidase</keyword>
<evidence type="ECO:0000256" key="2">
    <source>
        <dbReference type="ARBA" id="ARBA00007164"/>
    </source>
</evidence>
<dbReference type="EMBL" id="JAFBEE010000002">
    <property type="protein sequence ID" value="MBM7614060.1"/>
    <property type="molecule type" value="Genomic_DNA"/>
</dbReference>
<evidence type="ECO:0000256" key="1">
    <source>
        <dbReference type="ARBA" id="ARBA00004752"/>
    </source>
</evidence>
<comment type="catalytic activity">
    <reaction evidence="11">
        <text>Preferential cleavage: (Ac)2-L-Lys-D-Ala-|-D-Ala. Also transpeptidation of peptidyl-alanyl moieties that are N-acyl substituents of D-alanine.</text>
        <dbReference type="EC" id="3.4.16.4"/>
    </reaction>
</comment>
<feature type="domain" description="Peptidase S11 D-Ala-D-Ala carboxypeptidase A C-terminal" evidence="14">
    <location>
        <begin position="265"/>
        <end position="355"/>
    </location>
</feature>
<name>A0ABS2NM77_9FIRM</name>
<protein>
    <recommendedName>
        <fullName evidence="3">serine-type D-Ala-D-Ala carboxypeptidase</fullName>
        <ecNumber evidence="3">3.4.16.4</ecNumber>
    </recommendedName>
</protein>
<evidence type="ECO:0000256" key="11">
    <source>
        <dbReference type="ARBA" id="ARBA00034000"/>
    </source>
</evidence>
<evidence type="ECO:0000313" key="16">
    <source>
        <dbReference type="Proteomes" id="UP001314796"/>
    </source>
</evidence>
<evidence type="ECO:0000259" key="14">
    <source>
        <dbReference type="SMART" id="SM00936"/>
    </source>
</evidence>
<dbReference type="Pfam" id="PF00768">
    <property type="entry name" value="Peptidase_S11"/>
    <property type="match status" value="1"/>
</dbReference>
<dbReference type="PANTHER" id="PTHR21581">
    <property type="entry name" value="D-ALANYL-D-ALANINE CARBOXYPEPTIDASE"/>
    <property type="match status" value="1"/>
</dbReference>
<evidence type="ECO:0000256" key="12">
    <source>
        <dbReference type="RuleBase" id="RU004016"/>
    </source>
</evidence>
<dbReference type="InterPro" id="IPR018044">
    <property type="entry name" value="Peptidase_S11"/>
</dbReference>
<sequence length="369" mass="40625">MKKISFVMVVMMLCSIMTVNGIEPYTSAPGKSAIVMEVETGRVLFEKNSHEKMPTASTTKIMTALLAIENVDPEKVVKIPPEAVGIEGSSIYLRANETVKMVDLLYGLMLRSGNDAATAIAIEVAGSVEEFASLMTQRARELGAENTSFMNPHGLHHDLHYTTAYDLALITQAAMKESLFKKIVGTKFHTAESRDAEFKYFANKNKILKTTEGGDGVKTGYTKKSGRCLVASATRNDMQLIAISLNDYDYFNTTRKLLDDSFAIFKPHQILQEGDVMATISVTEGKVDTLDLLARDKVVIPVSDEEVDKIKTVVEAPDAVMAPVDQGAIIGKVHTYLDGELINTTELLAAVSIQKLTFKDKFLRFLRIK</sequence>
<dbReference type="PRINTS" id="PR00725">
    <property type="entry name" value="DADACBPTASE1"/>
</dbReference>
<evidence type="ECO:0000256" key="8">
    <source>
        <dbReference type="ARBA" id="ARBA00022960"/>
    </source>
</evidence>
<comment type="pathway">
    <text evidence="1">Cell wall biogenesis; peptidoglycan biosynthesis.</text>
</comment>
<evidence type="ECO:0000256" key="10">
    <source>
        <dbReference type="ARBA" id="ARBA00023316"/>
    </source>
</evidence>
<keyword evidence="5" id="KW-0645">Protease</keyword>
<accession>A0ABS2NM77</accession>
<keyword evidence="6 13" id="KW-0732">Signal</keyword>
<dbReference type="GO" id="GO:0009002">
    <property type="term" value="F:serine-type D-Ala-D-Ala carboxypeptidase activity"/>
    <property type="evidence" value="ECO:0007669"/>
    <property type="project" value="UniProtKB-EC"/>
</dbReference>
<organism evidence="15 16">
    <name type="scientific">Alkaliphilus hydrothermalis</name>
    <dbReference type="NCBI Taxonomy" id="1482730"/>
    <lineage>
        <taxon>Bacteria</taxon>
        <taxon>Bacillati</taxon>
        <taxon>Bacillota</taxon>
        <taxon>Clostridia</taxon>
        <taxon>Peptostreptococcales</taxon>
        <taxon>Natronincolaceae</taxon>
        <taxon>Alkaliphilus</taxon>
    </lineage>
</organism>
<dbReference type="SUPFAM" id="SSF56601">
    <property type="entry name" value="beta-lactamase/transpeptidase-like"/>
    <property type="match status" value="1"/>
</dbReference>
<dbReference type="SMART" id="SM00936">
    <property type="entry name" value="PBP5_C"/>
    <property type="match status" value="1"/>
</dbReference>